<evidence type="ECO:0000256" key="2">
    <source>
        <dbReference type="ARBA" id="ARBA00022475"/>
    </source>
</evidence>
<keyword evidence="3 6" id="KW-0812">Transmembrane</keyword>
<evidence type="ECO:0000313" key="9">
    <source>
        <dbReference type="Proteomes" id="UP000030428"/>
    </source>
</evidence>
<evidence type="ECO:0000256" key="5">
    <source>
        <dbReference type="ARBA" id="ARBA00023136"/>
    </source>
</evidence>
<dbReference type="Pfam" id="PF02687">
    <property type="entry name" value="FtsX"/>
    <property type="match status" value="1"/>
</dbReference>
<dbReference type="Proteomes" id="UP000030428">
    <property type="component" value="Unassembled WGS sequence"/>
</dbReference>
<sequence length="587" mass="67218">MNSWRLAWKEWYRSNRSGQPNRDFLSLTVLLFLTLTLALLLWGGREGLLNKFVDVSVGNIEGAGIPIWLAANYTNLHGIDKNLLQALRQQNITLYPYREVEYHEVDLPKHGENGPQIWASTSEENVPFNGWAVSFQDPLWQMGMKTPPHSSLPLEIILNRSLFEQHFNCSAYIKALQKKQVSIAQSDNLDCLANGILWLEIKVGRHKELHPFRIHWQAHIPTMENLAFLFPLSTLNTLKMAKRQNAVTYYPEQAHQNDCANQNNRVKELIIWGLSDELMSKISACLQNAERNHTRLTLKKPLPKSWVAECAKQNGLSIKGKEDRPSPPFIQITEELPQKYCFQYDAEDYLTISCQGNCQPCQAISTDRIGEGVECSETKAKIDMIAMTGSYQKAFAYVENRFALSSQVDKLKKFRTKQGKQAFYIPSIYDDALVRFRFIDQIMGILQWASSPFFIIFLIILLLVQVGIVINHRKHNYGILLSKGVSRWQVRGIVVMQITLSFAVAMVCAVLVDEAMQWLLAGMLENVATMKPYIDHIIIGQLDLLPLSVMDYFWVGTAMLLVLYIITEISLRVMILKQEREPAYLFD</sequence>
<keyword evidence="5 6" id="KW-0472">Membrane</keyword>
<feature type="domain" description="ABC3 transporter permease C-terminal" evidence="7">
    <location>
        <begin position="453"/>
        <end position="567"/>
    </location>
</feature>
<keyword evidence="9" id="KW-1185">Reference proteome</keyword>
<evidence type="ECO:0000256" key="1">
    <source>
        <dbReference type="ARBA" id="ARBA00004651"/>
    </source>
</evidence>
<comment type="subcellular location">
    <subcellularLocation>
        <location evidence="1">Cell membrane</location>
        <topology evidence="1">Multi-pass membrane protein</topology>
    </subcellularLocation>
</comment>
<accession>A0A0A6PAY9</accession>
<feature type="transmembrane region" description="Helical" evidence="6">
    <location>
        <begin position="490"/>
        <end position="512"/>
    </location>
</feature>
<gene>
    <name evidence="8" type="ORF">PN36_26035</name>
</gene>
<reference evidence="8 9" key="1">
    <citation type="journal article" date="2016" name="Front. Microbiol.">
        <title>Single-Cell (Meta-)Genomics of a Dimorphic Candidatus Thiomargarita nelsonii Reveals Genomic Plasticity.</title>
        <authorList>
            <person name="Flood B.E."/>
            <person name="Fliss P."/>
            <person name="Jones D.S."/>
            <person name="Dick G.J."/>
            <person name="Jain S."/>
            <person name="Kaster A.K."/>
            <person name="Winkel M."/>
            <person name="Mussmann M."/>
            <person name="Bailey J."/>
        </authorList>
    </citation>
    <scope>NUCLEOTIDE SEQUENCE [LARGE SCALE GENOMIC DNA]</scope>
    <source>
        <strain evidence="8">Hydrate Ridge</strain>
    </source>
</reference>
<dbReference type="GO" id="GO:0005886">
    <property type="term" value="C:plasma membrane"/>
    <property type="evidence" value="ECO:0007669"/>
    <property type="project" value="UniProtKB-SubCell"/>
</dbReference>
<name>A0A0A6PAY9_9GAMM</name>
<evidence type="ECO:0000256" key="6">
    <source>
        <dbReference type="SAM" id="Phobius"/>
    </source>
</evidence>
<feature type="transmembrane region" description="Helical" evidence="6">
    <location>
        <begin position="552"/>
        <end position="571"/>
    </location>
</feature>
<protein>
    <recommendedName>
        <fullName evidence="7">ABC3 transporter permease C-terminal domain-containing protein</fullName>
    </recommendedName>
</protein>
<evidence type="ECO:0000313" key="8">
    <source>
        <dbReference type="EMBL" id="KHD07925.1"/>
    </source>
</evidence>
<proteinExistence type="predicted"/>
<evidence type="ECO:0000256" key="4">
    <source>
        <dbReference type="ARBA" id="ARBA00022989"/>
    </source>
</evidence>
<organism evidence="8 9">
    <name type="scientific">Candidatus Thiomargarita nelsonii</name>
    <dbReference type="NCBI Taxonomy" id="1003181"/>
    <lineage>
        <taxon>Bacteria</taxon>
        <taxon>Pseudomonadati</taxon>
        <taxon>Pseudomonadota</taxon>
        <taxon>Gammaproteobacteria</taxon>
        <taxon>Thiotrichales</taxon>
        <taxon>Thiotrichaceae</taxon>
        <taxon>Thiomargarita</taxon>
    </lineage>
</organism>
<evidence type="ECO:0000259" key="7">
    <source>
        <dbReference type="Pfam" id="PF02687"/>
    </source>
</evidence>
<feature type="transmembrane region" description="Helical" evidence="6">
    <location>
        <begin position="445"/>
        <end position="470"/>
    </location>
</feature>
<keyword evidence="2" id="KW-1003">Cell membrane</keyword>
<evidence type="ECO:0000256" key="3">
    <source>
        <dbReference type="ARBA" id="ARBA00022692"/>
    </source>
</evidence>
<comment type="caution">
    <text evidence="8">The sequence shown here is derived from an EMBL/GenBank/DDBJ whole genome shotgun (WGS) entry which is preliminary data.</text>
</comment>
<keyword evidence="4 6" id="KW-1133">Transmembrane helix</keyword>
<dbReference type="AlphaFoldDB" id="A0A0A6PAY9"/>
<dbReference type="EMBL" id="JSZA02000149">
    <property type="protein sequence ID" value="KHD07925.1"/>
    <property type="molecule type" value="Genomic_DNA"/>
</dbReference>
<dbReference type="InterPro" id="IPR003838">
    <property type="entry name" value="ABC3_permease_C"/>
</dbReference>